<evidence type="ECO:0000256" key="7">
    <source>
        <dbReference type="ARBA" id="ARBA00023053"/>
    </source>
</evidence>
<reference evidence="14" key="1">
    <citation type="journal article" date="2014" name="PLoS ONE">
        <title>Transcriptome-Based Identification of ABC Transporters in the Western Tarnished Plant Bug Lygus hesperus.</title>
        <authorList>
            <person name="Hull J.J."/>
            <person name="Chaney K."/>
            <person name="Geib S.M."/>
            <person name="Fabrick J.A."/>
            <person name="Brent C.S."/>
            <person name="Walsh D."/>
            <person name="Lavine L.C."/>
        </authorList>
    </citation>
    <scope>NUCLEOTIDE SEQUENCE</scope>
</reference>
<evidence type="ECO:0000256" key="12">
    <source>
        <dbReference type="SAM" id="MobiDB-lite"/>
    </source>
</evidence>
<evidence type="ECO:0000313" key="14">
    <source>
        <dbReference type="EMBL" id="JAG26502.1"/>
    </source>
</evidence>
<evidence type="ECO:0000256" key="6">
    <source>
        <dbReference type="ARBA" id="ARBA00022989"/>
    </source>
</evidence>
<feature type="transmembrane region" description="Helical" evidence="13">
    <location>
        <begin position="97"/>
        <end position="117"/>
    </location>
</feature>
<reference evidence="14" key="2">
    <citation type="submission" date="2014-07" db="EMBL/GenBank/DDBJ databases">
        <authorList>
            <person name="Hull J."/>
        </authorList>
    </citation>
    <scope>NUCLEOTIDE SEQUENCE</scope>
</reference>
<feature type="transmembrane region" description="Helical" evidence="13">
    <location>
        <begin position="156"/>
        <end position="175"/>
    </location>
</feature>
<dbReference type="GO" id="GO:0015293">
    <property type="term" value="F:symporter activity"/>
    <property type="evidence" value="ECO:0007669"/>
    <property type="project" value="TreeGrafter"/>
</dbReference>
<proteinExistence type="inferred from homology"/>
<dbReference type="AlphaFoldDB" id="A0A0A9Y0A6"/>
<evidence type="ECO:0000256" key="13">
    <source>
        <dbReference type="SAM" id="Phobius"/>
    </source>
</evidence>
<keyword evidence="4" id="KW-1003">Cell membrane</keyword>
<dbReference type="InterPro" id="IPR001734">
    <property type="entry name" value="Na/solute_symporter"/>
</dbReference>
<dbReference type="EMBL" id="GBHO01017102">
    <property type="protein sequence ID" value="JAG26502.1"/>
    <property type="molecule type" value="Transcribed_RNA"/>
</dbReference>
<keyword evidence="5 13" id="KW-0812">Transmembrane</keyword>
<gene>
    <name evidence="14" type="primary">Slc5a5_0</name>
    <name evidence="14" type="ORF">CM83_21526</name>
</gene>
<feature type="transmembrane region" description="Helical" evidence="13">
    <location>
        <begin position="129"/>
        <end position="150"/>
    </location>
</feature>
<sequence length="314" mass="33660">QGNSQILDFTLLFLPKLCFKNTCLFSSSSQEISQPDQIVVQFVKKIAESIPGFLGLFSAGVVAAALSTMSTSLNTIACSVLDDFVLPLVSRPITQKWSFVIMRSVVLLLGICALAVIPLYENVQSFAQLILTTTAVLNGPLMGALLASMVNPWVTSQGLVAGTASGLAVLLWMVISSQQLVSQGKLIYYPKLLTTVGCSHPRFGANFTKILKSGFGGPGTKVFTDFTDITTKISAVAFHWYLPIGVVVTLVVSAIVSLFTGSLNASEVDPKLIIPQLRWLIPKQYPPKRDEGEQESVPLNGGSSIPIGDDHKNG</sequence>
<evidence type="ECO:0000256" key="10">
    <source>
        <dbReference type="ARBA" id="ARBA00023201"/>
    </source>
</evidence>
<keyword evidence="8" id="KW-0406">Ion transport</keyword>
<comment type="similarity">
    <text evidence="2 11">Belongs to the sodium:solute symporter (SSF) (TC 2.A.21) family.</text>
</comment>
<protein>
    <submittedName>
        <fullName evidence="14">Sodium/iodide cotransporter</fullName>
    </submittedName>
</protein>
<evidence type="ECO:0000256" key="11">
    <source>
        <dbReference type="RuleBase" id="RU362091"/>
    </source>
</evidence>
<evidence type="ECO:0000256" key="4">
    <source>
        <dbReference type="ARBA" id="ARBA00022475"/>
    </source>
</evidence>
<dbReference type="Pfam" id="PF00474">
    <property type="entry name" value="SSF"/>
    <property type="match status" value="1"/>
</dbReference>
<dbReference type="Gene3D" id="1.20.1730.10">
    <property type="entry name" value="Sodium/glucose cotransporter"/>
    <property type="match status" value="1"/>
</dbReference>
<dbReference type="InterPro" id="IPR038377">
    <property type="entry name" value="Na/Glc_symporter_sf"/>
</dbReference>
<evidence type="ECO:0000256" key="8">
    <source>
        <dbReference type="ARBA" id="ARBA00023065"/>
    </source>
</evidence>
<keyword evidence="10" id="KW-0739">Sodium transport</keyword>
<dbReference type="InterPro" id="IPR051163">
    <property type="entry name" value="Sodium:Solute_Symporter_SSF"/>
</dbReference>
<dbReference type="GO" id="GO:0006814">
    <property type="term" value="P:sodium ion transport"/>
    <property type="evidence" value="ECO:0007669"/>
    <property type="project" value="UniProtKB-KW"/>
</dbReference>
<keyword evidence="3" id="KW-0813">Transport</keyword>
<evidence type="ECO:0000256" key="2">
    <source>
        <dbReference type="ARBA" id="ARBA00006434"/>
    </source>
</evidence>
<evidence type="ECO:0000256" key="3">
    <source>
        <dbReference type="ARBA" id="ARBA00022448"/>
    </source>
</evidence>
<feature type="transmembrane region" description="Helical" evidence="13">
    <location>
        <begin position="53"/>
        <end position="77"/>
    </location>
</feature>
<keyword evidence="6 13" id="KW-1133">Transmembrane helix</keyword>
<dbReference type="PANTHER" id="PTHR42985">
    <property type="entry name" value="SODIUM-COUPLED MONOCARBOXYLATE TRANSPORTER"/>
    <property type="match status" value="1"/>
</dbReference>
<keyword evidence="9 13" id="KW-0472">Membrane</keyword>
<dbReference type="PANTHER" id="PTHR42985:SF21">
    <property type="entry name" value="SODIUM-DEPENDENT MULTIVITAMIN TRANSPORTER-LIKE PROTEIN"/>
    <property type="match status" value="1"/>
</dbReference>
<evidence type="ECO:0000256" key="5">
    <source>
        <dbReference type="ARBA" id="ARBA00022692"/>
    </source>
</evidence>
<dbReference type="PROSITE" id="PS50283">
    <property type="entry name" value="NA_SOLUT_SYMP_3"/>
    <property type="match status" value="1"/>
</dbReference>
<feature type="transmembrane region" description="Helical" evidence="13">
    <location>
        <begin position="240"/>
        <end position="260"/>
    </location>
</feature>
<dbReference type="GO" id="GO:0005886">
    <property type="term" value="C:plasma membrane"/>
    <property type="evidence" value="ECO:0007669"/>
    <property type="project" value="UniProtKB-SubCell"/>
</dbReference>
<comment type="subcellular location">
    <subcellularLocation>
        <location evidence="1">Cell membrane</location>
        <topology evidence="1">Multi-pass membrane protein</topology>
    </subcellularLocation>
</comment>
<evidence type="ECO:0000256" key="1">
    <source>
        <dbReference type="ARBA" id="ARBA00004651"/>
    </source>
</evidence>
<evidence type="ECO:0000256" key="9">
    <source>
        <dbReference type="ARBA" id="ARBA00023136"/>
    </source>
</evidence>
<feature type="region of interest" description="Disordered" evidence="12">
    <location>
        <begin position="285"/>
        <end position="314"/>
    </location>
</feature>
<name>A0A0A9Y0A6_LYGHE</name>
<accession>A0A0A9Y0A6</accession>
<feature type="non-terminal residue" evidence="14">
    <location>
        <position position="1"/>
    </location>
</feature>
<keyword evidence="7" id="KW-0915">Sodium</keyword>
<organism evidence="14">
    <name type="scientific">Lygus hesperus</name>
    <name type="common">Western plant bug</name>
    <dbReference type="NCBI Taxonomy" id="30085"/>
    <lineage>
        <taxon>Eukaryota</taxon>
        <taxon>Metazoa</taxon>
        <taxon>Ecdysozoa</taxon>
        <taxon>Arthropoda</taxon>
        <taxon>Hexapoda</taxon>
        <taxon>Insecta</taxon>
        <taxon>Pterygota</taxon>
        <taxon>Neoptera</taxon>
        <taxon>Paraneoptera</taxon>
        <taxon>Hemiptera</taxon>
        <taxon>Heteroptera</taxon>
        <taxon>Panheteroptera</taxon>
        <taxon>Cimicomorpha</taxon>
        <taxon>Miridae</taxon>
        <taxon>Mirini</taxon>
        <taxon>Lygus</taxon>
    </lineage>
</organism>